<dbReference type="Proteomes" id="UP000684084">
    <property type="component" value="Unassembled WGS sequence"/>
</dbReference>
<dbReference type="VEuPathDB" id="FungiDB:RhiirFUN_009899"/>
<comment type="caution">
    <text evidence="2">The sequence shown here is derived from an EMBL/GenBank/DDBJ whole genome shotgun (WGS) entry which is preliminary data.</text>
</comment>
<reference evidence="2" key="1">
    <citation type="submission" date="2020-05" db="EMBL/GenBank/DDBJ databases">
        <authorList>
            <person name="Rincon C."/>
            <person name="Sanders R I."/>
            <person name="Robbins C."/>
            <person name="Chaturvedi A."/>
        </authorList>
    </citation>
    <scope>NUCLEOTIDE SEQUENCE</scope>
    <source>
        <strain evidence="2">CHB12</strain>
    </source>
</reference>
<dbReference type="EMBL" id="CAGKOT010000013">
    <property type="protein sequence ID" value="CAB5359245.1"/>
    <property type="molecule type" value="Genomic_DNA"/>
</dbReference>
<organism evidence="2 3">
    <name type="scientific">Rhizophagus irregularis</name>
    <dbReference type="NCBI Taxonomy" id="588596"/>
    <lineage>
        <taxon>Eukaryota</taxon>
        <taxon>Fungi</taxon>
        <taxon>Fungi incertae sedis</taxon>
        <taxon>Mucoromycota</taxon>
        <taxon>Glomeromycotina</taxon>
        <taxon>Glomeromycetes</taxon>
        <taxon>Glomerales</taxon>
        <taxon>Glomeraceae</taxon>
        <taxon>Rhizophagus</taxon>
    </lineage>
</organism>
<feature type="coiled-coil region" evidence="1">
    <location>
        <begin position="26"/>
        <end position="53"/>
    </location>
</feature>
<sequence>MDILANSEISYEDYDKLRSKLFEFANEHLCKEIENLQEDIIDYDNKMKSALNDVKTTSTMYNNLLLQYNDLENSYLTLDLQNKEAIERQAKIMQDLKDKKDKISGLEKKLNDSLKEKKVIQSECNRLKILNCNSKLISEKNARIQQQRYEDIVKIYQSEIKNLENILGKKSNDYEDILSRYNILIDDYEQLKMHKVIS</sequence>
<name>A0A915Z214_9GLOM</name>
<keyword evidence="1" id="KW-0175">Coiled coil</keyword>
<dbReference type="AlphaFoldDB" id="A0A915Z214"/>
<evidence type="ECO:0000313" key="2">
    <source>
        <dbReference type="EMBL" id="CAB5359245.1"/>
    </source>
</evidence>
<evidence type="ECO:0000256" key="1">
    <source>
        <dbReference type="SAM" id="Coils"/>
    </source>
</evidence>
<evidence type="ECO:0000313" key="3">
    <source>
        <dbReference type="Proteomes" id="UP000684084"/>
    </source>
</evidence>
<gene>
    <name evidence="2" type="ORF">CHRIB12_LOCUS7712</name>
</gene>
<feature type="coiled-coil region" evidence="1">
    <location>
        <begin position="89"/>
        <end position="173"/>
    </location>
</feature>
<protein>
    <submittedName>
        <fullName evidence="2">Uncharacterized protein</fullName>
    </submittedName>
</protein>
<proteinExistence type="predicted"/>
<accession>A0A915Z214</accession>
<dbReference type="OrthoDB" id="2416442at2759"/>